<name>A0ABS6LFU8_9GAMM</name>
<dbReference type="RefSeq" id="WP_217149470.1">
    <property type="nucleotide sequence ID" value="NZ_JAFMOY010000125.1"/>
</dbReference>
<proteinExistence type="predicted"/>
<evidence type="ECO:0000313" key="1">
    <source>
        <dbReference type="EMBL" id="MBU9845800.1"/>
    </source>
</evidence>
<accession>A0ABS6LFU8</accession>
<keyword evidence="2" id="KW-1185">Reference proteome</keyword>
<comment type="caution">
    <text evidence="1">The sequence shown here is derived from an EMBL/GenBank/DDBJ whole genome shotgun (WGS) entry which is preliminary data.</text>
</comment>
<reference evidence="1 2" key="1">
    <citation type="submission" date="2021-03" db="EMBL/GenBank/DDBJ databases">
        <title>Five novel Rahnella species.</title>
        <authorList>
            <person name="Brady C."/>
            <person name="Asselin J."/>
            <person name="Beer S."/>
            <person name="Bruberg M.B."/>
            <person name="Crampton B."/>
            <person name="Venter S."/>
            <person name="Arnold D."/>
            <person name="Denman S."/>
        </authorList>
    </citation>
    <scope>NUCLEOTIDE SEQUENCE [LARGE SCALE GENOMIC DNA]</scope>
    <source>
        <strain evidence="1 2">FRB 231</strain>
    </source>
</reference>
<gene>
    <name evidence="1" type="ORF">J1784_12350</name>
</gene>
<sequence>MLNYKELFTIAQRAPNFTANWAPVYLEPMMGSGEKFTVIIAAYAEDGSVRVCNAIRPHVVKAMYGNKSNNFNSIIELIIQSLESHLKKYNNFSGWVSPVVAARLGEVSHAQSSDMTGVLRQAVQLTASLSSLDFFSSEDENDERYSSENTWASQFKAKVISDKPSFEQYFNKEFKVDGQARAAKIFYLSTNIAINTDRLIPTNLANHLDRNKARILDLLSVKDHDIFTRNTFEFLVYRPQDDDPTYGKPQFVKLNEALHTLQEIGDKHSIRVVPVTTVQQAAARLIKAEQQVA</sequence>
<organism evidence="1 2">
    <name type="scientific">Rahnella ecdela</name>
    <dbReference type="NCBI Taxonomy" id="2816250"/>
    <lineage>
        <taxon>Bacteria</taxon>
        <taxon>Pseudomonadati</taxon>
        <taxon>Pseudomonadota</taxon>
        <taxon>Gammaproteobacteria</taxon>
        <taxon>Enterobacterales</taxon>
        <taxon>Yersiniaceae</taxon>
        <taxon>Rahnella</taxon>
    </lineage>
</organism>
<evidence type="ECO:0000313" key="2">
    <source>
        <dbReference type="Proteomes" id="UP000739284"/>
    </source>
</evidence>
<dbReference type="Proteomes" id="UP000739284">
    <property type="component" value="Unassembled WGS sequence"/>
</dbReference>
<dbReference type="EMBL" id="JAFMOY010000125">
    <property type="protein sequence ID" value="MBU9845800.1"/>
    <property type="molecule type" value="Genomic_DNA"/>
</dbReference>
<protein>
    <submittedName>
        <fullName evidence="1">Uncharacterized protein</fullName>
    </submittedName>
</protein>